<keyword evidence="8" id="KW-0408">Iron</keyword>
<dbReference type="EMBL" id="JANFYT010000013">
    <property type="protein sequence ID" value="MCQ4814279.1"/>
    <property type="molecule type" value="Genomic_DNA"/>
</dbReference>
<evidence type="ECO:0000256" key="6">
    <source>
        <dbReference type="ARBA" id="ARBA00023163"/>
    </source>
</evidence>
<feature type="binding site" evidence="7">
    <location>
        <position position="130"/>
    </location>
    <ligand>
        <name>Zn(2+)</name>
        <dbReference type="ChEBI" id="CHEBI:29105"/>
    </ligand>
</feature>
<dbReference type="GO" id="GO:1900376">
    <property type="term" value="P:regulation of secondary metabolite biosynthetic process"/>
    <property type="evidence" value="ECO:0007669"/>
    <property type="project" value="TreeGrafter"/>
</dbReference>
<keyword evidence="5" id="KW-0238">DNA-binding</keyword>
<comment type="cofactor">
    <cofactor evidence="7">
        <name>Zn(2+)</name>
        <dbReference type="ChEBI" id="CHEBI:29105"/>
    </cofactor>
    <text evidence="7">Binds 1 zinc ion per subunit.</text>
</comment>
<evidence type="ECO:0000313" key="9">
    <source>
        <dbReference type="EMBL" id="MCQ4814279.1"/>
    </source>
</evidence>
<protein>
    <submittedName>
        <fullName evidence="9">Transcriptional repressor</fullName>
    </submittedName>
</protein>
<accession>A0AAW5K536</accession>
<keyword evidence="10" id="KW-1185">Reference proteome</keyword>
<keyword evidence="4" id="KW-0805">Transcription regulation</keyword>
<name>A0AAW5K536_9BACT</name>
<sequence length="140" mass="15661">MMSGRGRYKTKHHDSVLAILLENPLRCFTVDGLCESLDEEGRKMGRTTVYRQLEKMTADGLALKYISEKGEAASYRLCGENCRLHLHLKCLDCGALTHLDCAAAESFSQHLLENHSFRLDPAKTVIYGHCGCDAGNQEDR</sequence>
<gene>
    <name evidence="9" type="ORF">NE630_07525</name>
</gene>
<dbReference type="PANTHER" id="PTHR33202:SF7">
    <property type="entry name" value="FERRIC UPTAKE REGULATION PROTEIN"/>
    <property type="match status" value="1"/>
</dbReference>
<evidence type="ECO:0000256" key="5">
    <source>
        <dbReference type="ARBA" id="ARBA00023125"/>
    </source>
</evidence>
<dbReference type="InterPro" id="IPR043135">
    <property type="entry name" value="Fur_C"/>
</dbReference>
<dbReference type="AlphaFoldDB" id="A0AAW5K536"/>
<dbReference type="PANTHER" id="PTHR33202">
    <property type="entry name" value="ZINC UPTAKE REGULATION PROTEIN"/>
    <property type="match status" value="1"/>
</dbReference>
<evidence type="ECO:0000256" key="3">
    <source>
        <dbReference type="ARBA" id="ARBA00022833"/>
    </source>
</evidence>
<dbReference type="GO" id="GO:0045892">
    <property type="term" value="P:negative regulation of DNA-templated transcription"/>
    <property type="evidence" value="ECO:0007669"/>
    <property type="project" value="TreeGrafter"/>
</dbReference>
<dbReference type="GO" id="GO:0008270">
    <property type="term" value="F:zinc ion binding"/>
    <property type="evidence" value="ECO:0007669"/>
    <property type="project" value="TreeGrafter"/>
</dbReference>
<dbReference type="SUPFAM" id="SSF46785">
    <property type="entry name" value="Winged helix' DNA-binding domain"/>
    <property type="match status" value="1"/>
</dbReference>
<proteinExistence type="inferred from homology"/>
<comment type="cofactor">
    <cofactor evidence="8">
        <name>Mn(2+)</name>
        <dbReference type="ChEBI" id="CHEBI:29035"/>
    </cofactor>
    <cofactor evidence="8">
        <name>Fe(2+)</name>
        <dbReference type="ChEBI" id="CHEBI:29033"/>
    </cofactor>
    <text evidence="8">Binds 1 Mn(2+) or Fe(2+) ion per subunit.</text>
</comment>
<evidence type="ECO:0000256" key="4">
    <source>
        <dbReference type="ARBA" id="ARBA00023015"/>
    </source>
</evidence>
<evidence type="ECO:0000313" key="10">
    <source>
        <dbReference type="Proteomes" id="UP001205919"/>
    </source>
</evidence>
<evidence type="ECO:0000256" key="1">
    <source>
        <dbReference type="ARBA" id="ARBA00007957"/>
    </source>
</evidence>
<comment type="caution">
    <text evidence="9">The sequence shown here is derived from an EMBL/GenBank/DDBJ whole genome shotgun (WGS) entry which is preliminary data.</text>
</comment>
<evidence type="ECO:0000256" key="2">
    <source>
        <dbReference type="ARBA" id="ARBA00022491"/>
    </source>
</evidence>
<dbReference type="InterPro" id="IPR036388">
    <property type="entry name" value="WH-like_DNA-bd_sf"/>
</dbReference>
<feature type="binding site" evidence="7">
    <location>
        <position position="132"/>
    </location>
    <ligand>
        <name>Zn(2+)</name>
        <dbReference type="ChEBI" id="CHEBI:29105"/>
    </ligand>
</feature>
<feature type="binding site" evidence="8">
    <location>
        <position position="105"/>
    </location>
    <ligand>
        <name>Fe cation</name>
        <dbReference type="ChEBI" id="CHEBI:24875"/>
    </ligand>
</feature>
<organism evidence="9 10">
    <name type="scientific">Cloacibacillus evryensis</name>
    <dbReference type="NCBI Taxonomy" id="508460"/>
    <lineage>
        <taxon>Bacteria</taxon>
        <taxon>Thermotogati</taxon>
        <taxon>Synergistota</taxon>
        <taxon>Synergistia</taxon>
        <taxon>Synergistales</taxon>
        <taxon>Synergistaceae</taxon>
        <taxon>Cloacibacillus</taxon>
    </lineage>
</organism>
<reference evidence="9 10" key="1">
    <citation type="submission" date="2022-06" db="EMBL/GenBank/DDBJ databases">
        <title>Isolation of gut microbiota from human fecal samples.</title>
        <authorList>
            <person name="Pamer E.G."/>
            <person name="Barat B."/>
            <person name="Waligurski E."/>
            <person name="Medina S."/>
            <person name="Paddock L."/>
            <person name="Mostad J."/>
        </authorList>
    </citation>
    <scope>NUCLEOTIDE SEQUENCE [LARGE SCALE GENOMIC DNA]</scope>
    <source>
        <strain evidence="9 10">DFI.9.90</strain>
    </source>
</reference>
<dbReference type="InterPro" id="IPR036390">
    <property type="entry name" value="WH_DNA-bd_sf"/>
</dbReference>
<evidence type="ECO:0000256" key="7">
    <source>
        <dbReference type="PIRSR" id="PIRSR602481-1"/>
    </source>
</evidence>
<dbReference type="Gene3D" id="3.30.1490.190">
    <property type="match status" value="1"/>
</dbReference>
<dbReference type="RefSeq" id="WP_008710049.1">
    <property type="nucleotide sequence ID" value="NZ_CABKQM010000005.1"/>
</dbReference>
<evidence type="ECO:0000256" key="8">
    <source>
        <dbReference type="PIRSR" id="PIRSR602481-2"/>
    </source>
</evidence>
<keyword evidence="7" id="KW-0479">Metal-binding</keyword>
<dbReference type="Gene3D" id="1.10.10.10">
    <property type="entry name" value="Winged helix-like DNA-binding domain superfamily/Winged helix DNA-binding domain"/>
    <property type="match status" value="1"/>
</dbReference>
<dbReference type="Proteomes" id="UP001205919">
    <property type="component" value="Unassembled WGS sequence"/>
</dbReference>
<feature type="binding site" evidence="7">
    <location>
        <position position="93"/>
    </location>
    <ligand>
        <name>Zn(2+)</name>
        <dbReference type="ChEBI" id="CHEBI:29105"/>
    </ligand>
</feature>
<dbReference type="InterPro" id="IPR002481">
    <property type="entry name" value="FUR"/>
</dbReference>
<feature type="binding site" evidence="7">
    <location>
        <position position="90"/>
    </location>
    <ligand>
        <name>Zn(2+)</name>
        <dbReference type="ChEBI" id="CHEBI:29105"/>
    </ligand>
</feature>
<keyword evidence="3 7" id="KW-0862">Zinc</keyword>
<dbReference type="Pfam" id="PF01475">
    <property type="entry name" value="FUR"/>
    <property type="match status" value="1"/>
</dbReference>
<dbReference type="GeneID" id="95757346"/>
<keyword evidence="2" id="KW-0678">Repressor</keyword>
<dbReference type="GO" id="GO:0003700">
    <property type="term" value="F:DNA-binding transcription factor activity"/>
    <property type="evidence" value="ECO:0007669"/>
    <property type="project" value="InterPro"/>
</dbReference>
<keyword evidence="6" id="KW-0804">Transcription</keyword>
<dbReference type="GO" id="GO:0000976">
    <property type="term" value="F:transcription cis-regulatory region binding"/>
    <property type="evidence" value="ECO:0007669"/>
    <property type="project" value="TreeGrafter"/>
</dbReference>
<comment type="similarity">
    <text evidence="1">Belongs to the Fur family.</text>
</comment>